<feature type="compositionally biased region" description="Acidic residues" evidence="1">
    <location>
        <begin position="51"/>
        <end position="64"/>
    </location>
</feature>
<keyword evidence="3" id="KW-1185">Reference proteome</keyword>
<dbReference type="EMBL" id="JACSDY010000003">
    <property type="protein sequence ID" value="KAF7431409.1"/>
    <property type="molecule type" value="Genomic_DNA"/>
</dbReference>
<protein>
    <submittedName>
        <fullName evidence="2">Uncharacterized protein</fullName>
    </submittedName>
</protein>
<proteinExistence type="predicted"/>
<organism evidence="2 3">
    <name type="scientific">Vespula pensylvanica</name>
    <name type="common">Western yellow jacket</name>
    <name type="synonym">Wasp</name>
    <dbReference type="NCBI Taxonomy" id="30213"/>
    <lineage>
        <taxon>Eukaryota</taxon>
        <taxon>Metazoa</taxon>
        <taxon>Ecdysozoa</taxon>
        <taxon>Arthropoda</taxon>
        <taxon>Hexapoda</taxon>
        <taxon>Insecta</taxon>
        <taxon>Pterygota</taxon>
        <taxon>Neoptera</taxon>
        <taxon>Endopterygota</taxon>
        <taxon>Hymenoptera</taxon>
        <taxon>Apocrita</taxon>
        <taxon>Aculeata</taxon>
        <taxon>Vespoidea</taxon>
        <taxon>Vespidae</taxon>
        <taxon>Vespinae</taxon>
        <taxon>Vespula</taxon>
    </lineage>
</organism>
<sequence>MIEIKIVTWNETNGVSSSRFLDLSKGRLESPYADSVPLATLPAAHGRVNNEEEEEEEEEEENEEEKEKKKKEKKEEAAGELHPTGIHSRVNFLRLRSININDRRRN</sequence>
<dbReference type="Proteomes" id="UP000600918">
    <property type="component" value="Unassembled WGS sequence"/>
</dbReference>
<name>A0A834P789_VESPE</name>
<accession>A0A834P789</accession>
<feature type="region of interest" description="Disordered" evidence="1">
    <location>
        <begin position="33"/>
        <end position="88"/>
    </location>
</feature>
<dbReference type="AlphaFoldDB" id="A0A834P789"/>
<evidence type="ECO:0000313" key="2">
    <source>
        <dbReference type="EMBL" id="KAF7431409.1"/>
    </source>
</evidence>
<comment type="caution">
    <text evidence="2">The sequence shown here is derived from an EMBL/GenBank/DDBJ whole genome shotgun (WGS) entry which is preliminary data.</text>
</comment>
<evidence type="ECO:0000256" key="1">
    <source>
        <dbReference type="SAM" id="MobiDB-lite"/>
    </source>
</evidence>
<reference evidence="2" key="1">
    <citation type="journal article" date="2020" name="G3 (Bethesda)">
        <title>High-Quality Assemblies for Three Invasive Social Wasps from the &lt;i&gt;Vespula&lt;/i&gt; Genus.</title>
        <authorList>
            <person name="Harrop T.W.R."/>
            <person name="Guhlin J."/>
            <person name="McLaughlin G.M."/>
            <person name="Permina E."/>
            <person name="Stockwell P."/>
            <person name="Gilligan J."/>
            <person name="Le Lec M.F."/>
            <person name="Gruber M.A.M."/>
            <person name="Quinn O."/>
            <person name="Lovegrove M."/>
            <person name="Duncan E.J."/>
            <person name="Remnant E.J."/>
            <person name="Van Eeckhoven J."/>
            <person name="Graham B."/>
            <person name="Knapp R.A."/>
            <person name="Langford K.W."/>
            <person name="Kronenberg Z."/>
            <person name="Press M.O."/>
            <person name="Eacker S.M."/>
            <person name="Wilson-Rankin E.E."/>
            <person name="Purcell J."/>
            <person name="Lester P.J."/>
            <person name="Dearden P.K."/>
        </authorList>
    </citation>
    <scope>NUCLEOTIDE SEQUENCE</scope>
    <source>
        <strain evidence="2">Volc-1</strain>
    </source>
</reference>
<evidence type="ECO:0000313" key="3">
    <source>
        <dbReference type="Proteomes" id="UP000600918"/>
    </source>
</evidence>
<gene>
    <name evidence="2" type="ORF">H0235_004333</name>
</gene>